<dbReference type="Pfam" id="PF00005">
    <property type="entry name" value="ABC_tran"/>
    <property type="match status" value="2"/>
</dbReference>
<evidence type="ECO:0000256" key="4">
    <source>
        <dbReference type="ARBA" id="ARBA00022475"/>
    </source>
</evidence>
<evidence type="ECO:0000313" key="11">
    <source>
        <dbReference type="Proteomes" id="UP000199800"/>
    </source>
</evidence>
<dbReference type="STRING" id="29364.SAMN04487772_10526"/>
<dbReference type="RefSeq" id="WP_092476883.1">
    <property type="nucleotide sequence ID" value="NZ_FOHN01000005.1"/>
</dbReference>
<dbReference type="InterPro" id="IPR050095">
    <property type="entry name" value="ECF_ABC_transporter_ATP-bd"/>
</dbReference>
<keyword evidence="5" id="KW-0547">Nucleotide-binding</keyword>
<gene>
    <name evidence="10" type="ORF">SAMN04487772_10526</name>
</gene>
<dbReference type="PROSITE" id="PS50893">
    <property type="entry name" value="ABC_TRANSPORTER_2"/>
    <property type="match status" value="2"/>
</dbReference>
<dbReference type="GO" id="GO:0043190">
    <property type="term" value="C:ATP-binding cassette (ABC) transporter complex"/>
    <property type="evidence" value="ECO:0007669"/>
    <property type="project" value="TreeGrafter"/>
</dbReference>
<keyword evidence="3" id="KW-0813">Transport</keyword>
<sequence length="562" mass="63526">MAQIKIEDLCFSYPQNPEHKILNHISFEIQQGEYIAFCGRSGSGKSTLLRHCKSVLTPAGNKSGEIYIKNKPLASLNLREQTEGIGYVMQNPDYQIVTDKVWHELAFGLESLGVENQIIRRRVGEMASYFGIQNWFHKDVKDLSGGEKQLLNLASVMVMQPDILILDEPTSQLDPIAAADFLQTVHKINLDFGTTILLSEHRLEEVLPYADKAAVLDKGSLIVYDSPSIAAQMLWKDNHTMFRAFPSAAQIFYKAGGTGTCPLTVREGRNWFHQRYAIKHARNIMENVGKKDKGKKKERTAIQLKDVWFRYGNRTPDVLKGVSFEIAEGDIVAIVGGNGSGKSTALKIMAGLLEPQAGKVLYYGKDLRKKKTKWADEIALLPQDPLSLFVKRTVREELVEMTSEQEELEHMIKFMDISSRLDNHPYDLSGGEQQRVALAKLLLAHPRILLLDEPTKGMDIVFKQELGKFLKTLSEQKITILLISHDIEFCADYADFAGLFFDGKIIAKEEAHEFFASNYFYTTAANRIARGKCPFAVTMDDVVRFCMEAKEGVRREEENYEI</sequence>
<dbReference type="InterPro" id="IPR027417">
    <property type="entry name" value="P-loop_NTPase"/>
</dbReference>
<dbReference type="InterPro" id="IPR015856">
    <property type="entry name" value="ABC_transpr_CbiO/EcfA_su"/>
</dbReference>
<comment type="subcellular location">
    <subcellularLocation>
        <location evidence="1">Cell membrane</location>
        <topology evidence="1">Peripheral membrane protein</topology>
    </subcellularLocation>
</comment>
<evidence type="ECO:0000256" key="2">
    <source>
        <dbReference type="ARBA" id="ARBA00005417"/>
    </source>
</evidence>
<dbReference type="GO" id="GO:0042626">
    <property type="term" value="F:ATPase-coupled transmembrane transporter activity"/>
    <property type="evidence" value="ECO:0007669"/>
    <property type="project" value="TreeGrafter"/>
</dbReference>
<dbReference type="OrthoDB" id="501320at2"/>
<dbReference type="PANTHER" id="PTHR43553:SF27">
    <property type="entry name" value="ENERGY-COUPLING FACTOR TRANSPORTER ATP-BINDING PROTEIN ECFA2"/>
    <property type="match status" value="1"/>
</dbReference>
<dbReference type="Proteomes" id="UP000199800">
    <property type="component" value="Unassembled WGS sequence"/>
</dbReference>
<dbReference type="GO" id="GO:0016887">
    <property type="term" value="F:ATP hydrolysis activity"/>
    <property type="evidence" value="ECO:0007669"/>
    <property type="project" value="InterPro"/>
</dbReference>
<dbReference type="CDD" id="cd03225">
    <property type="entry name" value="ABC_cobalt_CbiO_domain1"/>
    <property type="match status" value="2"/>
</dbReference>
<dbReference type="EMBL" id="FOHN01000005">
    <property type="protein sequence ID" value="SES90606.1"/>
    <property type="molecule type" value="Genomic_DNA"/>
</dbReference>
<evidence type="ECO:0000256" key="5">
    <source>
        <dbReference type="ARBA" id="ARBA00022741"/>
    </source>
</evidence>
<keyword evidence="11" id="KW-1185">Reference proteome</keyword>
<reference evidence="10 11" key="1">
    <citation type="submission" date="2016-10" db="EMBL/GenBank/DDBJ databases">
        <authorList>
            <person name="de Groot N.N."/>
        </authorList>
    </citation>
    <scope>NUCLEOTIDE SEQUENCE [LARGE SCALE GENOMIC DNA]</scope>
    <source>
        <strain evidence="10 11">DSM 1801</strain>
    </source>
</reference>
<evidence type="ECO:0000256" key="7">
    <source>
        <dbReference type="ARBA" id="ARBA00022967"/>
    </source>
</evidence>
<keyword evidence="8" id="KW-0472">Membrane</keyword>
<proteinExistence type="inferred from homology"/>
<organism evidence="10 11">
    <name type="scientific">[Clostridium] polysaccharolyticum</name>
    <dbReference type="NCBI Taxonomy" id="29364"/>
    <lineage>
        <taxon>Bacteria</taxon>
        <taxon>Bacillati</taxon>
        <taxon>Bacillota</taxon>
        <taxon>Clostridia</taxon>
        <taxon>Lachnospirales</taxon>
        <taxon>Lachnospiraceae</taxon>
    </lineage>
</organism>
<evidence type="ECO:0000259" key="9">
    <source>
        <dbReference type="PROSITE" id="PS50893"/>
    </source>
</evidence>
<name>A0A1I0AA46_9FIRM</name>
<evidence type="ECO:0000256" key="8">
    <source>
        <dbReference type="ARBA" id="ARBA00023136"/>
    </source>
</evidence>
<comment type="similarity">
    <text evidence="2">Belongs to the ABC transporter superfamily.</text>
</comment>
<keyword evidence="6 10" id="KW-0067">ATP-binding</keyword>
<dbReference type="GO" id="GO:0005524">
    <property type="term" value="F:ATP binding"/>
    <property type="evidence" value="ECO:0007669"/>
    <property type="project" value="UniProtKB-KW"/>
</dbReference>
<dbReference type="InterPro" id="IPR017871">
    <property type="entry name" value="ABC_transporter-like_CS"/>
</dbReference>
<accession>A0A1I0AA46</accession>
<keyword evidence="4" id="KW-1003">Cell membrane</keyword>
<evidence type="ECO:0000256" key="3">
    <source>
        <dbReference type="ARBA" id="ARBA00022448"/>
    </source>
</evidence>
<dbReference type="NCBIfam" id="NF010167">
    <property type="entry name" value="PRK13648.1"/>
    <property type="match status" value="2"/>
</dbReference>
<dbReference type="PROSITE" id="PS00211">
    <property type="entry name" value="ABC_TRANSPORTER_1"/>
    <property type="match status" value="2"/>
</dbReference>
<evidence type="ECO:0000256" key="6">
    <source>
        <dbReference type="ARBA" id="ARBA00022840"/>
    </source>
</evidence>
<keyword evidence="7" id="KW-1278">Translocase</keyword>
<evidence type="ECO:0000256" key="1">
    <source>
        <dbReference type="ARBA" id="ARBA00004202"/>
    </source>
</evidence>
<feature type="domain" description="ABC transporter" evidence="9">
    <location>
        <begin position="302"/>
        <end position="527"/>
    </location>
</feature>
<dbReference type="SUPFAM" id="SSF52540">
    <property type="entry name" value="P-loop containing nucleoside triphosphate hydrolases"/>
    <property type="match status" value="2"/>
</dbReference>
<protein>
    <submittedName>
        <fullName evidence="10">Energy-coupling factor transport system ATP-binding protein</fullName>
    </submittedName>
</protein>
<dbReference type="PANTHER" id="PTHR43553">
    <property type="entry name" value="HEAVY METAL TRANSPORTER"/>
    <property type="match status" value="1"/>
</dbReference>
<dbReference type="SMART" id="SM00382">
    <property type="entry name" value="AAA"/>
    <property type="match status" value="2"/>
</dbReference>
<evidence type="ECO:0000313" key="10">
    <source>
        <dbReference type="EMBL" id="SES90606.1"/>
    </source>
</evidence>
<dbReference type="InterPro" id="IPR003593">
    <property type="entry name" value="AAA+_ATPase"/>
</dbReference>
<dbReference type="AlphaFoldDB" id="A0A1I0AA46"/>
<dbReference type="InterPro" id="IPR003439">
    <property type="entry name" value="ABC_transporter-like_ATP-bd"/>
</dbReference>
<feature type="domain" description="ABC transporter" evidence="9">
    <location>
        <begin position="4"/>
        <end position="243"/>
    </location>
</feature>
<dbReference type="Gene3D" id="3.40.50.300">
    <property type="entry name" value="P-loop containing nucleotide triphosphate hydrolases"/>
    <property type="match status" value="2"/>
</dbReference>